<evidence type="ECO:0000256" key="3">
    <source>
        <dbReference type="ARBA" id="ARBA00022692"/>
    </source>
</evidence>
<dbReference type="CDD" id="cd07731">
    <property type="entry name" value="ComA-like_MBL-fold"/>
    <property type="match status" value="1"/>
</dbReference>
<evidence type="ECO:0000259" key="8">
    <source>
        <dbReference type="SMART" id="SM00849"/>
    </source>
</evidence>
<dbReference type="InterPro" id="IPR036866">
    <property type="entry name" value="RibonucZ/Hydroxyglut_hydro"/>
</dbReference>
<dbReference type="Gene3D" id="3.40.190.10">
    <property type="entry name" value="Periplasmic binding protein-like II"/>
    <property type="match status" value="1"/>
</dbReference>
<evidence type="ECO:0000256" key="4">
    <source>
        <dbReference type="ARBA" id="ARBA00022989"/>
    </source>
</evidence>
<dbReference type="NCBIfam" id="TIGR00360">
    <property type="entry name" value="ComEC_N-term"/>
    <property type="match status" value="1"/>
</dbReference>
<feature type="transmembrane region" description="Helical" evidence="7">
    <location>
        <begin position="386"/>
        <end position="412"/>
    </location>
</feature>
<feature type="compositionally biased region" description="Polar residues" evidence="6">
    <location>
        <begin position="831"/>
        <end position="845"/>
    </location>
</feature>
<dbReference type="PANTHER" id="PTHR30619:SF1">
    <property type="entry name" value="RECOMBINATION PROTEIN 2"/>
    <property type="match status" value="1"/>
</dbReference>
<feature type="transmembrane region" description="Helical" evidence="7">
    <location>
        <begin position="290"/>
        <end position="308"/>
    </location>
</feature>
<feature type="transmembrane region" description="Helical" evidence="7">
    <location>
        <begin position="506"/>
        <end position="525"/>
    </location>
</feature>
<keyword evidence="3 7" id="KW-0812">Transmembrane</keyword>
<name>A0ABV3DUM9_9ACTN</name>
<dbReference type="Proteomes" id="UP001551482">
    <property type="component" value="Unassembled WGS sequence"/>
</dbReference>
<dbReference type="InterPro" id="IPR001279">
    <property type="entry name" value="Metallo-B-lactamas"/>
</dbReference>
<feature type="region of interest" description="Disordered" evidence="6">
    <location>
        <begin position="910"/>
        <end position="933"/>
    </location>
</feature>
<evidence type="ECO:0000256" key="6">
    <source>
        <dbReference type="SAM" id="MobiDB-lite"/>
    </source>
</evidence>
<dbReference type="Gene3D" id="3.60.15.10">
    <property type="entry name" value="Ribonuclease Z/Hydroxyacylglutathione hydrolase-like"/>
    <property type="match status" value="1"/>
</dbReference>
<feature type="transmembrane region" description="Helical" evidence="7">
    <location>
        <begin position="264"/>
        <end position="283"/>
    </location>
</feature>
<proteinExistence type="predicted"/>
<dbReference type="InterPro" id="IPR000914">
    <property type="entry name" value="SBP_5_dom"/>
</dbReference>
<evidence type="ECO:0000256" key="1">
    <source>
        <dbReference type="ARBA" id="ARBA00004651"/>
    </source>
</evidence>
<feature type="transmembrane region" description="Helical" evidence="7">
    <location>
        <begin position="314"/>
        <end position="332"/>
    </location>
</feature>
<dbReference type="Gene3D" id="3.10.105.10">
    <property type="entry name" value="Dipeptide-binding Protein, Domain 3"/>
    <property type="match status" value="1"/>
</dbReference>
<dbReference type="SUPFAM" id="SSF56281">
    <property type="entry name" value="Metallo-hydrolase/oxidoreductase"/>
    <property type="match status" value="1"/>
</dbReference>
<feature type="transmembrane region" description="Helical" evidence="7">
    <location>
        <begin position="43"/>
        <end position="63"/>
    </location>
</feature>
<evidence type="ECO:0000256" key="2">
    <source>
        <dbReference type="ARBA" id="ARBA00022475"/>
    </source>
</evidence>
<dbReference type="PANTHER" id="PTHR30619">
    <property type="entry name" value="DNA INTERNALIZATION/COMPETENCE PROTEIN COMEC/REC2"/>
    <property type="match status" value="1"/>
</dbReference>
<dbReference type="InterPro" id="IPR035681">
    <property type="entry name" value="ComA-like_MBL"/>
</dbReference>
<protein>
    <submittedName>
        <fullName evidence="9">ComEC/Rec2 family competence protein</fullName>
    </submittedName>
</protein>
<feature type="region of interest" description="Disordered" evidence="6">
    <location>
        <begin position="831"/>
        <end position="886"/>
    </location>
</feature>
<dbReference type="Pfam" id="PF00496">
    <property type="entry name" value="SBP_bac_5"/>
    <property type="match status" value="1"/>
</dbReference>
<dbReference type="InterPro" id="IPR052159">
    <property type="entry name" value="Competence_DNA_uptake"/>
</dbReference>
<feature type="transmembrane region" description="Helical" evidence="7">
    <location>
        <begin position="480"/>
        <end position="500"/>
    </location>
</feature>
<evidence type="ECO:0000313" key="9">
    <source>
        <dbReference type="EMBL" id="MEU8139451.1"/>
    </source>
</evidence>
<dbReference type="EMBL" id="JBEZFP010000176">
    <property type="protein sequence ID" value="MEU8139451.1"/>
    <property type="molecule type" value="Genomic_DNA"/>
</dbReference>
<gene>
    <name evidence="9" type="ORF">AB0C36_38880</name>
</gene>
<dbReference type="Pfam" id="PF00753">
    <property type="entry name" value="Lactamase_B"/>
    <property type="match status" value="1"/>
</dbReference>
<dbReference type="RefSeq" id="WP_358363556.1">
    <property type="nucleotide sequence ID" value="NZ_JBEZFP010000176.1"/>
</dbReference>
<dbReference type="SMART" id="SM00849">
    <property type="entry name" value="Lactamase_B"/>
    <property type="match status" value="1"/>
</dbReference>
<feature type="compositionally biased region" description="Gly residues" evidence="6">
    <location>
        <begin position="910"/>
        <end position="923"/>
    </location>
</feature>
<sequence>MSTPPVQGRPGDAARTAAVDLRLVPGAVAAWGAAWCVPAVRPVVAWTFVGGCVVGATALSALCRGRTIRATAAVALVCCAAGGASATLQTSAQRAGPVRALADRGATVTAQLTVTGDPTVVVPKVRGTSLGTAKFRIPARVDRLVTPAGPSVRLRTPVLILATGQAPWPRLLPGTRINAAGRLVAARPDSPATALLIVESAPRVTGRPSDHQRLAGHVRDRLRRACAGLPAAPRGLLPGLVVGDTSAVPLGLTEDFRTTELTHLMAVSGTNITILLGAALLTFRHVGVRGRALPVLGAGAVVGFVVLARPEPSVLRAALMGLVTLAALFGGWRRHGPSALAAAALLLVLLDPALARSFGFILSVLATGALLLIAPRWAAALVRRGWPAPIAVVVAVPCAAQAVCAPVVVTFTERVSIVAVPCNLLAEFAVAPATVLGFVVLLVAPLHIPAAALVAHVAAVPVAWIALVARTGAAFPGATVGWPGGLPGGLALAVVTVAAIPLTRALVRRPVAVTVLAAVVLIALLRPQPLIRPLTGWPPPGWHLVACDVGQGDAFVLNAGHGRGVVVDTGPDPHAVDRCLRDLGIDRVPLVMLSHFHADHVEGLPGVLNGRAVGAVETSGLREPAGEVARVQRWAEAARVPVQTARHGEQRVVADGALRWRVIGPRDPQAVRRYRGSAPNNASTVVLAEVSGIRILFTGDVEPEAQRALRADLSGIRVDVLKVPHHGSARQDPALFLGLRPRLALVSVGAGNTYGHPSRAALSLLTAAGAHTARTDLQGAIALSGTAKDLRITTRPRSRVVARGGPPARHDHGHAAQSSALNRSALCGCLSPSSKSEGPQVQARVTTGRVPRSTAHRAVPPGERALSAEESPMFPRTMPPRRSAPRVRRRRLAAVAAAAAFALSATACGGGSDDGGSAGGTAQRGGSVTIPLPVESRGLDPFTASYTGSADSSRMAALYDFLVYLDPADGKVKPRVAESLIPDATGAVWTLKIKPNVNFSDGTPYDAAAVKANWDANNDPAMSSIHRANMAGVTSEVAGPLELRITLAKPNLNFDRTVANGLAHIASPTAFKADPKGFPSKPVGAGPFLLKEWVRGSQQVMVRNPTYWQAGLPMLDQITFTVMPDSTQLLNTLGNNQADITVTSNGEAEEIAATKNLEAITTQVYGGQYFLMNMRRAPFDDPRARRAMAMAFDGAAMMQTLYQGDIKTADGLFPDNSPLIDPSVSAQPAYNQAEAQKLFDELAAEGKPVNFTYLTQQNANARKTAEYMQSRLAQYKNVKMEVEALEVTAYITKGLVNRDFQAQNFGMWLADPDPGIDSLFRTGSPTNYSGYANPAADAALDQARAATTPEGRRAAYSELVKLTAQDVPLFVWQEATTSVIHRPSVTGLQVVNDGALVVDQIALKK</sequence>
<comment type="caution">
    <text evidence="9">The sequence shown here is derived from an EMBL/GenBank/DDBJ whole genome shotgun (WGS) entry which is preliminary data.</text>
</comment>
<evidence type="ECO:0000313" key="10">
    <source>
        <dbReference type="Proteomes" id="UP001551482"/>
    </source>
</evidence>
<comment type="subcellular location">
    <subcellularLocation>
        <location evidence="1">Cell membrane</location>
        <topology evidence="1">Multi-pass membrane protein</topology>
    </subcellularLocation>
</comment>
<feature type="domain" description="Metallo-beta-lactamase" evidence="8">
    <location>
        <begin position="551"/>
        <end position="751"/>
    </location>
</feature>
<feature type="transmembrane region" description="Helical" evidence="7">
    <location>
        <begin position="424"/>
        <end position="444"/>
    </location>
</feature>
<evidence type="ECO:0000256" key="5">
    <source>
        <dbReference type="ARBA" id="ARBA00023136"/>
    </source>
</evidence>
<evidence type="ECO:0000256" key="7">
    <source>
        <dbReference type="SAM" id="Phobius"/>
    </source>
</evidence>
<dbReference type="Pfam" id="PF03772">
    <property type="entry name" value="Competence"/>
    <property type="match status" value="1"/>
</dbReference>
<keyword evidence="5 7" id="KW-0472">Membrane</keyword>
<keyword evidence="2" id="KW-1003">Cell membrane</keyword>
<feature type="transmembrane region" description="Helical" evidence="7">
    <location>
        <begin position="450"/>
        <end position="468"/>
    </location>
</feature>
<keyword evidence="4 7" id="KW-1133">Transmembrane helix</keyword>
<feature type="transmembrane region" description="Helical" evidence="7">
    <location>
        <begin position="353"/>
        <end position="374"/>
    </location>
</feature>
<feature type="region of interest" description="Disordered" evidence="6">
    <location>
        <begin position="797"/>
        <end position="818"/>
    </location>
</feature>
<accession>A0ABV3DUM9</accession>
<dbReference type="SUPFAM" id="SSF53850">
    <property type="entry name" value="Periplasmic binding protein-like II"/>
    <property type="match status" value="1"/>
</dbReference>
<dbReference type="InterPro" id="IPR004477">
    <property type="entry name" value="ComEC_N"/>
</dbReference>
<keyword evidence="10" id="KW-1185">Reference proteome</keyword>
<reference evidence="9 10" key="1">
    <citation type="submission" date="2024-06" db="EMBL/GenBank/DDBJ databases">
        <title>The Natural Products Discovery Center: Release of the First 8490 Sequenced Strains for Exploring Actinobacteria Biosynthetic Diversity.</title>
        <authorList>
            <person name="Kalkreuter E."/>
            <person name="Kautsar S.A."/>
            <person name="Yang D."/>
            <person name="Bader C.D."/>
            <person name="Teijaro C.N."/>
            <person name="Fluegel L."/>
            <person name="Davis C.M."/>
            <person name="Simpson J.R."/>
            <person name="Lauterbach L."/>
            <person name="Steele A.D."/>
            <person name="Gui C."/>
            <person name="Meng S."/>
            <person name="Li G."/>
            <person name="Viehrig K."/>
            <person name="Ye F."/>
            <person name="Su P."/>
            <person name="Kiefer A.F."/>
            <person name="Nichols A."/>
            <person name="Cepeda A.J."/>
            <person name="Yan W."/>
            <person name="Fan B."/>
            <person name="Jiang Y."/>
            <person name="Adhikari A."/>
            <person name="Zheng C.-J."/>
            <person name="Schuster L."/>
            <person name="Cowan T.M."/>
            <person name="Smanski M.J."/>
            <person name="Chevrette M.G."/>
            <person name="De Carvalho L.P.S."/>
            <person name="Shen B."/>
        </authorList>
    </citation>
    <scope>NUCLEOTIDE SEQUENCE [LARGE SCALE GENOMIC DNA]</scope>
    <source>
        <strain evidence="9 10">NPDC048946</strain>
    </source>
</reference>
<organism evidence="9 10">
    <name type="scientific">Streptodolium elevatio</name>
    <dbReference type="NCBI Taxonomy" id="3157996"/>
    <lineage>
        <taxon>Bacteria</taxon>
        <taxon>Bacillati</taxon>
        <taxon>Actinomycetota</taxon>
        <taxon>Actinomycetes</taxon>
        <taxon>Kitasatosporales</taxon>
        <taxon>Streptomycetaceae</taxon>
        <taxon>Streptodolium</taxon>
    </lineage>
</organism>
<dbReference type="CDD" id="cd00995">
    <property type="entry name" value="PBP2_NikA_DppA_OppA_like"/>
    <property type="match status" value="1"/>
</dbReference>